<dbReference type="RefSeq" id="WP_176788242.1">
    <property type="nucleotide sequence ID" value="NZ_JABXWR010000001.1"/>
</dbReference>
<dbReference type="AlphaFoldDB" id="A0A7K4HMX8"/>
<keyword evidence="1" id="KW-1133">Transmembrane helix</keyword>
<accession>A0A7K4HMX8</accession>
<dbReference type="OrthoDB" id="116387at2157"/>
<keyword evidence="1" id="KW-0472">Membrane</keyword>
<feature type="transmembrane region" description="Helical" evidence="1">
    <location>
        <begin position="141"/>
        <end position="160"/>
    </location>
</feature>
<evidence type="ECO:0000313" key="2">
    <source>
        <dbReference type="EMBL" id="NVO66559.1"/>
    </source>
</evidence>
<gene>
    <name evidence="2" type="ORF">HWN36_04380</name>
</gene>
<feature type="transmembrane region" description="Helical" evidence="1">
    <location>
        <begin position="105"/>
        <end position="129"/>
    </location>
</feature>
<keyword evidence="3" id="KW-1185">Reference proteome</keyword>
<evidence type="ECO:0000256" key="1">
    <source>
        <dbReference type="SAM" id="Phobius"/>
    </source>
</evidence>
<name>A0A7K4HMX8_9EURY</name>
<dbReference type="EMBL" id="JABXWR010000001">
    <property type="protein sequence ID" value="NVO66559.1"/>
    <property type="molecule type" value="Genomic_DNA"/>
</dbReference>
<feature type="transmembrane region" description="Helical" evidence="1">
    <location>
        <begin position="62"/>
        <end position="84"/>
    </location>
</feature>
<keyword evidence="1" id="KW-0812">Transmembrane</keyword>
<dbReference type="Proteomes" id="UP000570823">
    <property type="component" value="Unassembled WGS sequence"/>
</dbReference>
<feature type="transmembrane region" description="Helical" evidence="1">
    <location>
        <begin position="28"/>
        <end position="50"/>
    </location>
</feature>
<organism evidence="2 3">
    <name type="scientific">Methanofollis tationis</name>
    <dbReference type="NCBI Taxonomy" id="81417"/>
    <lineage>
        <taxon>Archaea</taxon>
        <taxon>Methanobacteriati</taxon>
        <taxon>Methanobacteriota</taxon>
        <taxon>Stenosarchaea group</taxon>
        <taxon>Methanomicrobia</taxon>
        <taxon>Methanomicrobiales</taxon>
        <taxon>Methanomicrobiaceae</taxon>
        <taxon>Methanofollis</taxon>
    </lineage>
</organism>
<reference evidence="2 3" key="1">
    <citation type="submission" date="2020-06" db="EMBL/GenBank/DDBJ databases">
        <title>Methanofollis fontis sp. nov., a methanogen isolated from marine sediments near a cold seep at Four-Way Closure Ridge offshore southwestern Taiwan.</title>
        <authorList>
            <person name="Chen S.-C."/>
            <person name="Teng N.-H."/>
            <person name="Lin Y.-S."/>
            <person name="Lai M.-C."/>
            <person name="Chen H.-H."/>
            <person name="Wang C.-C."/>
        </authorList>
    </citation>
    <scope>NUCLEOTIDE SEQUENCE [LARGE SCALE GENOMIC DNA]</scope>
    <source>
        <strain evidence="2 3">DSM 2702</strain>
    </source>
</reference>
<evidence type="ECO:0000313" key="3">
    <source>
        <dbReference type="Proteomes" id="UP000570823"/>
    </source>
</evidence>
<proteinExistence type="predicted"/>
<comment type="caution">
    <text evidence="2">The sequence shown here is derived from an EMBL/GenBank/DDBJ whole genome shotgun (WGS) entry which is preliminary data.</text>
</comment>
<protein>
    <submittedName>
        <fullName evidence="2">Uncharacterized protein</fullName>
    </submittedName>
</protein>
<sequence>MGLKGREHRSGNHEQESDTIQRFFRRPFFLSLTIGIPFCLFKLLFGVSAVRIGSCSHPLLTLFGWCVVAWAGIDLLMNAGRAVLDLSGKSSPFDYCTIAQIGRIFHMPMVFLAVDTLLSFSIICAMLWSGWIATLSLSESYLWYAATTLNLISLSLVSLYTEIRRV</sequence>